<dbReference type="AlphaFoldDB" id="A0A0H5RCK8"/>
<protein>
    <submittedName>
        <fullName evidence="2">Uncharacterized protein</fullName>
    </submittedName>
</protein>
<accession>A0A0H5RCK8</accession>
<feature type="non-terminal residue" evidence="2">
    <location>
        <position position="1"/>
    </location>
</feature>
<dbReference type="EMBL" id="HACM01011553">
    <property type="protein sequence ID" value="CRZ11995.1"/>
    <property type="molecule type" value="Transcribed_RNA"/>
</dbReference>
<feature type="non-terminal residue" evidence="2">
    <location>
        <position position="129"/>
    </location>
</feature>
<name>A0A0H5RCK8_9EUKA</name>
<sequence length="129" mass="14480">RITVVSALDPDIICPVQRRVCVPQNHFKRPRQVPASAYCSRSQNDSLTKFRQMERSDGPSLNNDKKDQAEQVFGRTQVHLLNDDVMALETQPDAKRGNVRWVRIATPDGGDIQMHMSPPMPQSSLAALT</sequence>
<reference evidence="2" key="1">
    <citation type="submission" date="2015-04" db="EMBL/GenBank/DDBJ databases">
        <title>The genome sequence of the plant pathogenic Rhizarian Plasmodiophora brassicae reveals insights in its biotrophic life cycle and the origin of chitin synthesis.</title>
        <authorList>
            <person name="Schwelm A."/>
            <person name="Fogelqvist J."/>
            <person name="Knaust A."/>
            <person name="Julke S."/>
            <person name="Lilja T."/>
            <person name="Dhandapani V."/>
            <person name="Bonilla-Rosso G."/>
            <person name="Karlsson M."/>
            <person name="Shevchenko A."/>
            <person name="Choi S.R."/>
            <person name="Kim H.G."/>
            <person name="Park J.Y."/>
            <person name="Lim Y.P."/>
            <person name="Ludwig-Muller J."/>
            <person name="Dixelius C."/>
        </authorList>
    </citation>
    <scope>NUCLEOTIDE SEQUENCE</scope>
    <source>
        <tissue evidence="2">Potato root galls</tissue>
    </source>
</reference>
<organism evidence="2">
    <name type="scientific">Spongospora subterranea</name>
    <dbReference type="NCBI Taxonomy" id="70186"/>
    <lineage>
        <taxon>Eukaryota</taxon>
        <taxon>Sar</taxon>
        <taxon>Rhizaria</taxon>
        <taxon>Endomyxa</taxon>
        <taxon>Phytomyxea</taxon>
        <taxon>Plasmodiophorida</taxon>
        <taxon>Plasmodiophoridae</taxon>
        <taxon>Spongospora</taxon>
    </lineage>
</organism>
<proteinExistence type="predicted"/>
<evidence type="ECO:0000256" key="1">
    <source>
        <dbReference type="SAM" id="MobiDB-lite"/>
    </source>
</evidence>
<evidence type="ECO:0000313" key="2">
    <source>
        <dbReference type="EMBL" id="CRZ11995.1"/>
    </source>
</evidence>
<feature type="region of interest" description="Disordered" evidence="1">
    <location>
        <begin position="110"/>
        <end position="129"/>
    </location>
</feature>